<dbReference type="EMBL" id="JANATA010000021">
    <property type="protein sequence ID" value="MCP3429439.1"/>
    <property type="molecule type" value="Genomic_DNA"/>
</dbReference>
<dbReference type="RefSeq" id="WP_254101773.1">
    <property type="nucleotide sequence ID" value="NZ_JANATA010000021.1"/>
</dbReference>
<dbReference type="GO" id="GO:0005829">
    <property type="term" value="C:cytosol"/>
    <property type="evidence" value="ECO:0007669"/>
    <property type="project" value="TreeGrafter"/>
</dbReference>
<keyword evidence="6" id="KW-1185">Reference proteome</keyword>
<dbReference type="Gene3D" id="2.40.50.180">
    <property type="entry name" value="CheA-289, Domain 4"/>
    <property type="match status" value="3"/>
</dbReference>
<feature type="domain" description="CheW-like" evidence="4">
    <location>
        <begin position="20"/>
        <end position="161"/>
    </location>
</feature>
<dbReference type="AlphaFoldDB" id="A0AA41WZN0"/>
<dbReference type="PROSITE" id="PS50851">
    <property type="entry name" value="CHEW"/>
    <property type="match status" value="3"/>
</dbReference>
<keyword evidence="3" id="KW-0963">Cytoplasm</keyword>
<dbReference type="SMART" id="SM00260">
    <property type="entry name" value="CheW"/>
    <property type="match status" value="3"/>
</dbReference>
<dbReference type="Pfam" id="PF01584">
    <property type="entry name" value="CheW"/>
    <property type="match status" value="3"/>
</dbReference>
<dbReference type="InterPro" id="IPR002545">
    <property type="entry name" value="CheW-lke_dom"/>
</dbReference>
<protein>
    <recommendedName>
        <fullName evidence="2">Chemotaxis protein CheW</fullName>
    </recommendedName>
</protein>
<gene>
    <name evidence="5" type="ORF">NLF92_10830</name>
</gene>
<evidence type="ECO:0000313" key="5">
    <source>
        <dbReference type="EMBL" id="MCP3429439.1"/>
    </source>
</evidence>
<dbReference type="PANTHER" id="PTHR22617">
    <property type="entry name" value="CHEMOTAXIS SENSOR HISTIDINE KINASE-RELATED"/>
    <property type="match status" value="1"/>
</dbReference>
<sequence length="514" mass="57360">MSNIQIVEDTNTDVVDDEVNSQYVTFAVGDEAFGFTMQSVREIIRIPNTVDVPLTPSALVGLANLRGAVLPILDLRTILGLPAAEASEAQRVIVTDIGTPVGLIVDKVLQVMQADESLIDKNSHVTGSVDTALLDGVIKEHSGRAMTQLLNVAQIINHDFKQVLARATSQSSNVHAMHEFNEDEQDDDNQLVSFLLDNQEYAFDLMDVEEIVRMPERVSAVPKTAQHILGLIELRNRLLPLVDLRRLFALNETEVNDNTRILVVSIKQPNAPKSFVGLVVDQVREVLRVNSNVKDEVPSILQQDNNGEIEHVCRLEDGKRLVSVLSACALFNQSEIRQALEKANEQQENDVDNDLQNQTSDDDIAQLVVFHLNNQEFAVTIDDVQEITRIPEKLDRVPKTPEFIEGMVNLRGTVMPVIDMRTRFNIAKCEGSDRQRIIVMNVNNNRTGFIVDSVAQVIRIPQSQIEQSPHLSDDQSKVMGNVVNLKEEKRMIQVLNVPALLSEDEIENLLEEAA</sequence>
<dbReference type="InterPro" id="IPR036061">
    <property type="entry name" value="CheW-like_dom_sf"/>
</dbReference>
<proteinExistence type="predicted"/>
<dbReference type="SUPFAM" id="SSF50341">
    <property type="entry name" value="CheW-like"/>
    <property type="match status" value="3"/>
</dbReference>
<dbReference type="InterPro" id="IPR039315">
    <property type="entry name" value="CheW"/>
</dbReference>
<organism evidence="5 6">
    <name type="scientific">Opacimonas viscosa</name>
    <dbReference type="NCBI Taxonomy" id="2961944"/>
    <lineage>
        <taxon>Bacteria</taxon>
        <taxon>Pseudomonadati</taxon>
        <taxon>Pseudomonadota</taxon>
        <taxon>Gammaproteobacteria</taxon>
        <taxon>Alteromonadales</taxon>
        <taxon>Alteromonadaceae</taxon>
        <taxon>Opacimonas</taxon>
    </lineage>
</organism>
<dbReference type="Gene3D" id="2.30.30.40">
    <property type="entry name" value="SH3 Domains"/>
    <property type="match status" value="3"/>
</dbReference>
<dbReference type="GO" id="GO:0006935">
    <property type="term" value="P:chemotaxis"/>
    <property type="evidence" value="ECO:0007669"/>
    <property type="project" value="InterPro"/>
</dbReference>
<comment type="subcellular location">
    <subcellularLocation>
        <location evidence="1">Cytoplasm</location>
    </subcellularLocation>
</comment>
<name>A0AA41WZN0_9ALTE</name>
<comment type="caution">
    <text evidence="5">The sequence shown here is derived from an EMBL/GenBank/DDBJ whole genome shotgun (WGS) entry which is preliminary data.</text>
</comment>
<evidence type="ECO:0000256" key="3">
    <source>
        <dbReference type="ARBA" id="ARBA00022490"/>
    </source>
</evidence>
<evidence type="ECO:0000313" key="6">
    <source>
        <dbReference type="Proteomes" id="UP001165413"/>
    </source>
</evidence>
<dbReference type="Proteomes" id="UP001165413">
    <property type="component" value="Unassembled WGS sequence"/>
</dbReference>
<evidence type="ECO:0000259" key="4">
    <source>
        <dbReference type="PROSITE" id="PS50851"/>
    </source>
</evidence>
<evidence type="ECO:0000256" key="1">
    <source>
        <dbReference type="ARBA" id="ARBA00004496"/>
    </source>
</evidence>
<dbReference type="PANTHER" id="PTHR22617:SF45">
    <property type="entry name" value="CHEMOTAXIS PROTEIN CHEW"/>
    <property type="match status" value="1"/>
</dbReference>
<evidence type="ECO:0000256" key="2">
    <source>
        <dbReference type="ARBA" id="ARBA00021483"/>
    </source>
</evidence>
<feature type="domain" description="CheW-like" evidence="4">
    <location>
        <begin position="364"/>
        <end position="506"/>
    </location>
</feature>
<accession>A0AA41WZN0</accession>
<reference evidence="5" key="1">
    <citation type="submission" date="2022-07" db="EMBL/GenBank/DDBJ databases">
        <title>Characterization of the Novel Bacterium Alteromonas immobilis LMIT006 and Alteromonas gregis LMIT007.</title>
        <authorList>
            <person name="Lin X."/>
        </authorList>
    </citation>
    <scope>NUCLEOTIDE SEQUENCE</scope>
    <source>
        <strain evidence="5">LMIT007</strain>
    </source>
</reference>
<feature type="domain" description="CheW-like" evidence="4">
    <location>
        <begin position="188"/>
        <end position="336"/>
    </location>
</feature>
<dbReference type="GO" id="GO:0007165">
    <property type="term" value="P:signal transduction"/>
    <property type="evidence" value="ECO:0007669"/>
    <property type="project" value="InterPro"/>
</dbReference>